<dbReference type="Pfam" id="PF20251">
    <property type="entry name" value="Big_14"/>
    <property type="match status" value="1"/>
</dbReference>
<name>A0ABN0XSC6_9LACT</name>
<protein>
    <recommendedName>
        <fullName evidence="3">Bacterial Ig-like domain-containing protein</fullName>
    </recommendedName>
</protein>
<evidence type="ECO:0000259" key="3">
    <source>
        <dbReference type="Pfam" id="PF20251"/>
    </source>
</evidence>
<organism evidence="4 5">
    <name type="scientific">Alkalibacterium iburiense</name>
    <dbReference type="NCBI Taxonomy" id="290589"/>
    <lineage>
        <taxon>Bacteria</taxon>
        <taxon>Bacillati</taxon>
        <taxon>Bacillota</taxon>
        <taxon>Bacilli</taxon>
        <taxon>Lactobacillales</taxon>
        <taxon>Carnobacteriaceae</taxon>
        <taxon>Alkalibacterium</taxon>
    </lineage>
</organism>
<accession>A0ABN0XSC6</accession>
<reference evidence="4 5" key="1">
    <citation type="journal article" date="2019" name="Int. J. Syst. Evol. Microbiol.">
        <title>The Global Catalogue of Microorganisms (GCM) 10K type strain sequencing project: providing services to taxonomists for standard genome sequencing and annotation.</title>
        <authorList>
            <consortium name="The Broad Institute Genomics Platform"/>
            <consortium name="The Broad Institute Genome Sequencing Center for Infectious Disease"/>
            <person name="Wu L."/>
            <person name="Ma J."/>
        </authorList>
    </citation>
    <scope>NUCLEOTIDE SEQUENCE [LARGE SCALE GENOMIC DNA]</scope>
    <source>
        <strain evidence="4 5">JCM 12662</strain>
    </source>
</reference>
<evidence type="ECO:0000313" key="5">
    <source>
        <dbReference type="Proteomes" id="UP001501166"/>
    </source>
</evidence>
<keyword evidence="5" id="KW-1185">Reference proteome</keyword>
<feature type="signal peptide" evidence="2">
    <location>
        <begin position="1"/>
        <end position="22"/>
    </location>
</feature>
<evidence type="ECO:0000256" key="1">
    <source>
        <dbReference type="SAM" id="MobiDB-lite"/>
    </source>
</evidence>
<proteinExistence type="predicted"/>
<sequence length="159" mass="18299">MKKRTFLALFMCVALLFITACGTNEEEPEDVPEDRVDQSEDSDEDSLEPSVVNNFSMETEESTYPSETDQLSVFITNNTDEDAYYGVEFRVDRRVDGEWEEVPFEEEMSFIQIAIDLPAGEQTEETIDLTLFEDYLEPGDYRIVKQVNGQEVYAPFSIE</sequence>
<feature type="compositionally biased region" description="Polar residues" evidence="1">
    <location>
        <begin position="53"/>
        <end position="67"/>
    </location>
</feature>
<dbReference type="EMBL" id="BAAACW010000164">
    <property type="protein sequence ID" value="GAA0371518.1"/>
    <property type="molecule type" value="Genomic_DNA"/>
</dbReference>
<comment type="caution">
    <text evidence="4">The sequence shown here is derived from an EMBL/GenBank/DDBJ whole genome shotgun (WGS) entry which is preliminary data.</text>
</comment>
<feature type="chain" id="PRO_5046530517" description="Bacterial Ig-like domain-containing protein" evidence="2">
    <location>
        <begin position="23"/>
        <end position="159"/>
    </location>
</feature>
<feature type="region of interest" description="Disordered" evidence="1">
    <location>
        <begin position="24"/>
        <end position="67"/>
    </location>
</feature>
<dbReference type="Proteomes" id="UP001501166">
    <property type="component" value="Unassembled WGS sequence"/>
</dbReference>
<evidence type="ECO:0000256" key="2">
    <source>
        <dbReference type="SAM" id="SignalP"/>
    </source>
</evidence>
<evidence type="ECO:0000313" key="4">
    <source>
        <dbReference type="EMBL" id="GAA0371518.1"/>
    </source>
</evidence>
<keyword evidence="2" id="KW-0732">Signal</keyword>
<gene>
    <name evidence="4" type="ORF">GCM10008932_23550</name>
</gene>
<dbReference type="RefSeq" id="WP_343756871.1">
    <property type="nucleotide sequence ID" value="NZ_BAAACW010000164.1"/>
</dbReference>
<feature type="domain" description="Bacterial Ig-like" evidence="3">
    <location>
        <begin position="54"/>
        <end position="156"/>
    </location>
</feature>
<dbReference type="InterPro" id="IPR046878">
    <property type="entry name" value="Big_14"/>
</dbReference>
<dbReference type="PROSITE" id="PS51257">
    <property type="entry name" value="PROKAR_LIPOPROTEIN"/>
    <property type="match status" value="1"/>
</dbReference>